<sequence>MNYVFEPPAQASIPVAGEAASFPVRRIWCVGRNYAEHTREMGGDPSRDPPIFFSKPADAVTTERFLPFPLHTENLSHEVELVVAIGGTGVNVDPEDALALVYGYAVGLDMTRRDLQNIAKKAGQPWDLSKGFDQSCPITAIVPAAKAGHPDKGRITLEVNGVLKQDGDLEDLIWSVSQIIAFLSTYVRLCPGDLIMTGTPSGVGPVKPGDTLHAECKGVGRLEVTYTGKTGD</sequence>
<evidence type="ECO:0000256" key="1">
    <source>
        <dbReference type="ARBA" id="ARBA00022723"/>
    </source>
</evidence>
<dbReference type="EMBL" id="WOTB01000005">
    <property type="protein sequence ID" value="NHN84181.1"/>
    <property type="molecule type" value="Genomic_DNA"/>
</dbReference>
<proteinExistence type="predicted"/>
<dbReference type="InterPro" id="IPR036663">
    <property type="entry name" value="Fumarylacetoacetase_C_sf"/>
</dbReference>
<organism evidence="3 4">
    <name type="scientific">Acetobacter musti</name>
    <dbReference type="NCBI Taxonomy" id="864732"/>
    <lineage>
        <taxon>Bacteria</taxon>
        <taxon>Pseudomonadati</taxon>
        <taxon>Pseudomonadota</taxon>
        <taxon>Alphaproteobacteria</taxon>
        <taxon>Acetobacterales</taxon>
        <taxon>Acetobacteraceae</taxon>
        <taxon>Acetobacter</taxon>
    </lineage>
</organism>
<accession>A0ABX0JKY6</accession>
<gene>
    <name evidence="3" type="ORF">GOB93_05925</name>
</gene>
<comment type="caution">
    <text evidence="3">The sequence shown here is derived from an EMBL/GenBank/DDBJ whole genome shotgun (WGS) entry which is preliminary data.</text>
</comment>
<dbReference type="Proteomes" id="UP000635278">
    <property type="component" value="Unassembled WGS sequence"/>
</dbReference>
<dbReference type="Gene3D" id="3.90.850.10">
    <property type="entry name" value="Fumarylacetoacetase-like, C-terminal domain"/>
    <property type="match status" value="1"/>
</dbReference>
<keyword evidence="1" id="KW-0479">Metal-binding</keyword>
<dbReference type="GO" id="GO:0016787">
    <property type="term" value="F:hydrolase activity"/>
    <property type="evidence" value="ECO:0007669"/>
    <property type="project" value="UniProtKB-KW"/>
</dbReference>
<reference evidence="3 4" key="1">
    <citation type="journal article" date="2020" name="Int. J. Syst. Evol. Microbiol.">
        <title>Novel acetic acid bacteria from cider fermentations: Acetobacter conturbans sp. nov. and Acetobacter fallax sp. nov.</title>
        <authorList>
            <person name="Sombolestani A.S."/>
            <person name="Cleenwerck I."/>
            <person name="Cnockaert M."/>
            <person name="Borremans W."/>
            <person name="Wieme A.D."/>
            <person name="De Vuyst L."/>
            <person name="Vandamme P."/>
        </authorList>
    </citation>
    <scope>NUCLEOTIDE SEQUENCE [LARGE SCALE GENOMIC DNA]</scope>
    <source>
        <strain evidence="3 4">LMG 30640</strain>
    </source>
</reference>
<evidence type="ECO:0000313" key="4">
    <source>
        <dbReference type="Proteomes" id="UP000635278"/>
    </source>
</evidence>
<dbReference type="PANTHER" id="PTHR11820:SF90">
    <property type="entry name" value="FLUTATHIONE S-TRANSFERASE"/>
    <property type="match status" value="1"/>
</dbReference>
<evidence type="ECO:0000259" key="2">
    <source>
        <dbReference type="Pfam" id="PF01557"/>
    </source>
</evidence>
<dbReference type="SUPFAM" id="SSF56529">
    <property type="entry name" value="FAH"/>
    <property type="match status" value="1"/>
</dbReference>
<dbReference type="PANTHER" id="PTHR11820">
    <property type="entry name" value="ACYLPYRUVASE"/>
    <property type="match status" value="1"/>
</dbReference>
<evidence type="ECO:0000313" key="3">
    <source>
        <dbReference type="EMBL" id="NHN84181.1"/>
    </source>
</evidence>
<name>A0ABX0JKY6_9PROT</name>
<feature type="domain" description="Fumarylacetoacetase-like C-terminal" evidence="2">
    <location>
        <begin position="27"/>
        <end position="225"/>
    </location>
</feature>
<keyword evidence="3" id="KW-0378">Hydrolase</keyword>
<dbReference type="RefSeq" id="WP_173582553.1">
    <property type="nucleotide sequence ID" value="NZ_WOTB01000005.1"/>
</dbReference>
<dbReference type="InterPro" id="IPR011234">
    <property type="entry name" value="Fumarylacetoacetase-like_C"/>
</dbReference>
<dbReference type="Pfam" id="PF01557">
    <property type="entry name" value="FAA_hydrolase"/>
    <property type="match status" value="1"/>
</dbReference>
<protein>
    <submittedName>
        <fullName evidence="3">FAA hydrolase family protein</fullName>
    </submittedName>
</protein>
<keyword evidence="4" id="KW-1185">Reference proteome</keyword>